<dbReference type="EMBL" id="CACRUT010000020">
    <property type="protein sequence ID" value="VYU50694.1"/>
    <property type="molecule type" value="Genomic_DNA"/>
</dbReference>
<accession>A0A6N3FF24</accession>
<feature type="signal peptide" evidence="1">
    <location>
        <begin position="1"/>
        <end position="21"/>
    </location>
</feature>
<evidence type="ECO:0000313" key="2">
    <source>
        <dbReference type="EMBL" id="VYU50694.1"/>
    </source>
</evidence>
<reference evidence="2" key="1">
    <citation type="submission" date="2019-11" db="EMBL/GenBank/DDBJ databases">
        <authorList>
            <person name="Feng L."/>
        </authorList>
    </citation>
    <scope>NUCLEOTIDE SEQUENCE</scope>
    <source>
        <strain evidence="2">PclaraLFYP37</strain>
    </source>
</reference>
<protein>
    <submittedName>
        <fullName evidence="2">Carbohydrate binding module (Family 6)</fullName>
    </submittedName>
</protein>
<evidence type="ECO:0000256" key="1">
    <source>
        <dbReference type="SAM" id="SignalP"/>
    </source>
</evidence>
<keyword evidence="1" id="KW-0732">Signal</keyword>
<proteinExistence type="predicted"/>
<feature type="chain" id="PRO_5026649471" evidence="1">
    <location>
        <begin position="22"/>
        <end position="1101"/>
    </location>
</feature>
<dbReference type="AlphaFoldDB" id="A0A6N3FF24"/>
<organism evidence="2">
    <name type="scientific">Paraprevotella clara</name>
    <dbReference type="NCBI Taxonomy" id="454154"/>
    <lineage>
        <taxon>Bacteria</taxon>
        <taxon>Pseudomonadati</taxon>
        <taxon>Bacteroidota</taxon>
        <taxon>Bacteroidia</taxon>
        <taxon>Bacteroidales</taxon>
        <taxon>Prevotellaceae</taxon>
        <taxon>Paraprevotella</taxon>
    </lineage>
</organism>
<sequence length="1101" mass="121698">MRKNTLLFGVLSLFGASQAMADDWVIELMKNNASHLELVKDASFDVGYGCIGNTSTETVIGLGEVDFGTDGTNYKATGVEFAHGWGSYDEEKIVVLSAGATAEEAVPFNEMTVTRTYGYHQFELFAENMDKGDGFVLPAGKQKVWLTFRAGQGNLRSVKFYENAISKGMEGVQPWPNQAEGYGDITTSIEAAAFERAVEVPENPEEDPYKDAKYDENTACWGGTNDGFIVKSTEEIDFGNGDFQQLVAYIGHDGERYTEYMEFYIDEVKPENMVARTWAGINIQEWNKFTPVATTLKEVTGSHYLYVKWGNATNLHQIDLVKEPVWYENPDCGVVYDNAQPSENAVVFVTKGESGATEGGDVSLGETAWKIIQPISGDAKCEGSNIGFTKAGVVVMYQNIDFKNGYYKDVFINASCDKTYIGSTTEEANYSLYVDLDDIDWATVTNLDELHSALEGREPVAVVRAQGTGAWSNKLTTTAPLSHVEGIHNLYVVYNLPDRDNIGANIYGLYLDPGQNPEEPQPATGDLFIPLMKSNAENIELVTDASFDVGYGNIGNTSENTVIGLGEIDFGTDGNAYQATGVEFANGWGTYGEAKYVVLSAGATPEEAVPFNEIRVERTFGYHQFDMFTENMKEEDGFARPTGKQKVWLTFRVGNGNLRSVKFYEEAIPEEEEGLQPWPSEMEGYEELTTVIDGSALVRAVEVPENPEEDPYKDAKYDENTACWGGTNDGFIVKSNEEIDFGNGEFQQLVAYIGHDGERYTEYMEFYIDEVKPENMVARTWTGINIQEWNSFTPVATTLKEVTGSHYLYIKWGDATNLQKIELVKDFVWFENPDCGVVYEDVQPSEKAVVFITKGESGATEGGDVSQGETAWKVIQPISGDAKCEGSNIGYTKAGVVVMYQNIDFKNGYYKDVFINASCDKTYIGSTTEEANYSLYVDLDDIDWATVTNLDELHSALEGREPVAVVRAQGTGAWSNKLTTSAPLSYVEGVHNLYVVYNLPDRDNIGANIYGLYLDPGKNPDNIRQTLDNAESIQAYIAGNRIVVHSACDIHIDLYSVNGTNMDRKDLPSGTNTLGQFAPGIYILKATGTDRNTTTLKLIVR</sequence>
<dbReference type="Gene3D" id="2.60.120.260">
    <property type="entry name" value="Galactose-binding domain-like"/>
    <property type="match status" value="3"/>
</dbReference>
<gene>
    <name evidence="2" type="ORF">PCLFYP37_03163</name>
</gene>
<name>A0A6N3FF24_9BACT</name>
<dbReference type="RefSeq" id="WP_412442514.1">
    <property type="nucleotide sequence ID" value="NZ_CACRUT010000020.1"/>
</dbReference>